<keyword evidence="1" id="KW-0812">Transmembrane</keyword>
<sequence>MSAFLTTVLTFPTVLWSVLLAACGAYWALTAAGLLHSGDDGGVEDAGVLARAGLGGVPASVVLTALTLSGWLASYFAHLLLLPAVSGSARALVGLAVLLGSLAVATAVTRALLRPLRAVAARVSPPAARPLAGRVGTVTSPHVDETSGRAAVEDGGAGLILEVRAQPPDRPRRGDRIVILSHDRATNTYAVTSEDRFDA</sequence>
<comment type="caution">
    <text evidence="2">The sequence shown here is derived from an EMBL/GenBank/DDBJ whole genome shotgun (WGS) entry which is preliminary data.</text>
</comment>
<keyword evidence="1" id="KW-0472">Membrane</keyword>
<gene>
    <name evidence="2" type="ORF">ACFOSB_22005</name>
</gene>
<evidence type="ECO:0000313" key="2">
    <source>
        <dbReference type="EMBL" id="MFC3835547.1"/>
    </source>
</evidence>
<evidence type="ECO:0000313" key="3">
    <source>
        <dbReference type="Proteomes" id="UP001595803"/>
    </source>
</evidence>
<name>A0ABV7ZDS5_9DEIO</name>
<proteinExistence type="predicted"/>
<accession>A0ABV7ZDS5</accession>
<reference evidence="3" key="1">
    <citation type="journal article" date="2019" name="Int. J. Syst. Evol. Microbiol.">
        <title>The Global Catalogue of Microorganisms (GCM) 10K type strain sequencing project: providing services to taxonomists for standard genome sequencing and annotation.</title>
        <authorList>
            <consortium name="The Broad Institute Genomics Platform"/>
            <consortium name="The Broad Institute Genome Sequencing Center for Infectious Disease"/>
            <person name="Wu L."/>
            <person name="Ma J."/>
        </authorList>
    </citation>
    <scope>NUCLEOTIDE SEQUENCE [LARGE SCALE GENOMIC DNA]</scope>
    <source>
        <strain evidence="3">CCTCC AB 2017081</strain>
    </source>
</reference>
<keyword evidence="1" id="KW-1133">Transmembrane helix</keyword>
<keyword evidence="3" id="KW-1185">Reference proteome</keyword>
<dbReference type="RefSeq" id="WP_322474488.1">
    <property type="nucleotide sequence ID" value="NZ_JBHRZG010000024.1"/>
</dbReference>
<evidence type="ECO:0000256" key="1">
    <source>
        <dbReference type="SAM" id="Phobius"/>
    </source>
</evidence>
<protein>
    <recommendedName>
        <fullName evidence="4">DUF1449 family protein</fullName>
    </recommendedName>
</protein>
<dbReference type="EMBL" id="JBHRZG010000024">
    <property type="protein sequence ID" value="MFC3835547.1"/>
    <property type="molecule type" value="Genomic_DNA"/>
</dbReference>
<organism evidence="2 3">
    <name type="scientific">Deinococcus rufus</name>
    <dbReference type="NCBI Taxonomy" id="2136097"/>
    <lineage>
        <taxon>Bacteria</taxon>
        <taxon>Thermotogati</taxon>
        <taxon>Deinococcota</taxon>
        <taxon>Deinococci</taxon>
        <taxon>Deinococcales</taxon>
        <taxon>Deinococcaceae</taxon>
        <taxon>Deinococcus</taxon>
    </lineage>
</organism>
<dbReference type="Proteomes" id="UP001595803">
    <property type="component" value="Unassembled WGS sequence"/>
</dbReference>
<feature type="transmembrane region" description="Helical" evidence="1">
    <location>
        <begin position="92"/>
        <end position="113"/>
    </location>
</feature>
<feature type="transmembrane region" description="Helical" evidence="1">
    <location>
        <begin position="14"/>
        <end position="36"/>
    </location>
</feature>
<evidence type="ECO:0008006" key="4">
    <source>
        <dbReference type="Google" id="ProtNLM"/>
    </source>
</evidence>